<protein>
    <submittedName>
        <fullName evidence="2">Uncharacterized protein</fullName>
    </submittedName>
</protein>
<reference evidence="2" key="1">
    <citation type="submission" date="2012-12" db="EMBL/GenBank/DDBJ databases">
        <title>Identification and characterization of a phenylalanine ammonia-lyase gene family in Isatis indigotica Fort.</title>
        <authorList>
            <person name="Liu Q."/>
            <person name="Chen J."/>
            <person name="Zhou X."/>
            <person name="Di P."/>
            <person name="Xiao Y."/>
            <person name="Xuan H."/>
            <person name="Zhang L."/>
            <person name="Chen W."/>
        </authorList>
    </citation>
    <scope>NUCLEOTIDE SEQUENCE</scope>
    <source>
        <tissue evidence="2">Salivary gland</tissue>
    </source>
</reference>
<accession>A0A0K8RS84</accession>
<evidence type="ECO:0000313" key="2">
    <source>
        <dbReference type="EMBL" id="JAA73784.1"/>
    </source>
</evidence>
<feature type="non-terminal residue" evidence="2">
    <location>
        <position position="137"/>
    </location>
</feature>
<organism evidence="2">
    <name type="scientific">Ixodes ricinus</name>
    <name type="common">Common tick</name>
    <name type="synonym">Acarus ricinus</name>
    <dbReference type="NCBI Taxonomy" id="34613"/>
    <lineage>
        <taxon>Eukaryota</taxon>
        <taxon>Metazoa</taxon>
        <taxon>Ecdysozoa</taxon>
        <taxon>Arthropoda</taxon>
        <taxon>Chelicerata</taxon>
        <taxon>Arachnida</taxon>
        <taxon>Acari</taxon>
        <taxon>Parasitiformes</taxon>
        <taxon>Ixodida</taxon>
        <taxon>Ixodoidea</taxon>
        <taxon>Ixodidae</taxon>
        <taxon>Ixodinae</taxon>
        <taxon>Ixodes</taxon>
    </lineage>
</organism>
<sequence>MLSFTTNAEPFHENTNTSLMPRSIQRTSRATILSLRKVGSPVGVSTPLLLKYFSQSLTKLAEAAVLGDSKGFELVALLPVRTHNVALNRIQSNPFLGSHERHFSCKSIGLETIWSHALYARHRRCRRDCLSLCWIPR</sequence>
<name>A0A0K8RS84_IXORI</name>
<evidence type="ECO:0000256" key="1">
    <source>
        <dbReference type="SAM" id="MobiDB-lite"/>
    </source>
</evidence>
<dbReference type="EMBL" id="GADI01000024">
    <property type="protein sequence ID" value="JAA73784.1"/>
    <property type="molecule type" value="mRNA"/>
</dbReference>
<proteinExistence type="evidence at transcript level"/>
<dbReference type="AlphaFoldDB" id="A0A0K8RS84"/>
<feature type="region of interest" description="Disordered" evidence="1">
    <location>
        <begin position="1"/>
        <end position="20"/>
    </location>
</feature>